<reference evidence="1 2" key="1">
    <citation type="submission" date="2020-08" db="EMBL/GenBank/DDBJ databases">
        <title>Genomic Encyclopedia of Type Strains, Phase IV (KMG-V): Genome sequencing to study the core and pangenomes of soil and plant-associated prokaryotes.</title>
        <authorList>
            <person name="Whitman W."/>
        </authorList>
    </citation>
    <scope>NUCLEOTIDE SEQUENCE [LARGE SCALE GENOMIC DNA]</scope>
    <source>
        <strain evidence="1 2">JPY158</strain>
    </source>
</reference>
<accession>A0A7W8Q261</accession>
<comment type="caution">
    <text evidence="1">The sequence shown here is derived from an EMBL/GenBank/DDBJ whole genome shotgun (WGS) entry which is preliminary data.</text>
</comment>
<dbReference type="RefSeq" id="WP_157646582.1">
    <property type="nucleotide sequence ID" value="NZ_JACHDD010000001.1"/>
</dbReference>
<proteinExistence type="predicted"/>
<sequence length="140" mass="15583">MKRIFKRAALLVGLIAGLYFGLFDHTPHGRECRNSAPVDGIYRAELCLLRWAPGRSGSPEYVGRLFDAKSGRLLAQRTFSTPVPDLFWSTGLRYSLNPYSPPRYLGPSVEFSRGDAGKGDARISLPPSFWDKLAAARPRL</sequence>
<dbReference type="AlphaFoldDB" id="A0A7W8Q261"/>
<protein>
    <submittedName>
        <fullName evidence="1">Uncharacterized protein</fullName>
    </submittedName>
</protein>
<name>A0A7W8Q261_PARAM</name>
<dbReference type="Proteomes" id="UP000592780">
    <property type="component" value="Unassembled WGS sequence"/>
</dbReference>
<organism evidence="1 2">
    <name type="scientific">Paraburkholderia atlantica</name>
    <dbReference type="NCBI Taxonomy" id="2654982"/>
    <lineage>
        <taxon>Bacteria</taxon>
        <taxon>Pseudomonadati</taxon>
        <taxon>Pseudomonadota</taxon>
        <taxon>Betaproteobacteria</taxon>
        <taxon>Burkholderiales</taxon>
        <taxon>Burkholderiaceae</taxon>
        <taxon>Paraburkholderia</taxon>
    </lineage>
</organism>
<evidence type="ECO:0000313" key="1">
    <source>
        <dbReference type="EMBL" id="MBB5421905.1"/>
    </source>
</evidence>
<dbReference type="OrthoDB" id="9100424at2"/>
<gene>
    <name evidence="1" type="ORF">HDG40_000046</name>
</gene>
<keyword evidence="2" id="KW-1185">Reference proteome</keyword>
<evidence type="ECO:0000313" key="2">
    <source>
        <dbReference type="Proteomes" id="UP000592780"/>
    </source>
</evidence>
<dbReference type="EMBL" id="JACHDD010000001">
    <property type="protein sequence ID" value="MBB5421905.1"/>
    <property type="molecule type" value="Genomic_DNA"/>
</dbReference>